<accession>A0A485A5F5</accession>
<dbReference type="Proteomes" id="UP000401081">
    <property type="component" value="Unassembled WGS sequence"/>
</dbReference>
<sequence>MTLFPGAMFALGAIFVAAYTLDEKTYRDIVQKISLRKQNAL</sequence>
<proteinExistence type="predicted"/>
<evidence type="ECO:0000313" key="1">
    <source>
        <dbReference type="EMBL" id="VFS55066.1"/>
    </source>
</evidence>
<gene>
    <name evidence="1" type="ORF">NCTC12993_00162</name>
</gene>
<protein>
    <submittedName>
        <fullName evidence="1">Uncharacterized protein</fullName>
    </submittedName>
</protein>
<organism evidence="1 2">
    <name type="scientific">Kluyvera cryocrescens</name>
    <name type="common">Kluyvera citrophila</name>
    <dbReference type="NCBI Taxonomy" id="580"/>
    <lineage>
        <taxon>Bacteria</taxon>
        <taxon>Pseudomonadati</taxon>
        <taxon>Pseudomonadota</taxon>
        <taxon>Gammaproteobacteria</taxon>
        <taxon>Enterobacterales</taxon>
        <taxon>Enterobacteriaceae</taxon>
        <taxon>Kluyvera</taxon>
    </lineage>
</organism>
<evidence type="ECO:0000313" key="2">
    <source>
        <dbReference type="Proteomes" id="UP000401081"/>
    </source>
</evidence>
<reference evidence="1 2" key="1">
    <citation type="submission" date="2019-03" db="EMBL/GenBank/DDBJ databases">
        <authorList>
            <consortium name="Pathogen Informatics"/>
        </authorList>
    </citation>
    <scope>NUCLEOTIDE SEQUENCE [LARGE SCALE GENOMIC DNA]</scope>
    <source>
        <strain evidence="1 2">NCTC12993</strain>
    </source>
</reference>
<dbReference type="AlphaFoldDB" id="A0A485A5F5"/>
<name>A0A485A5F5_KLUCR</name>
<dbReference type="EMBL" id="CAADJD010000001">
    <property type="protein sequence ID" value="VFS55066.1"/>
    <property type="molecule type" value="Genomic_DNA"/>
</dbReference>
<keyword evidence="2" id="KW-1185">Reference proteome</keyword>